<reference evidence="9" key="1">
    <citation type="journal article" date="2015" name="Mitochondrial DNA">
        <title>Multiplexed pyrosequencing of nine sea anemone (Cnidaria: Anthozoa: Hexacorallia: Actiniaria) mitochondrial genomes.</title>
        <authorList>
            <person name="Foox J."/>
            <person name="Brugler M."/>
            <person name="Siddall M.E."/>
            <person name="Rodriguez E."/>
        </authorList>
    </citation>
    <scope>NUCLEOTIDE SEQUENCE</scope>
</reference>
<gene>
    <name evidence="9" type="primary">ATP8</name>
</gene>
<proteinExistence type="predicted"/>
<dbReference type="GO" id="GO:0031966">
    <property type="term" value="C:mitochondrial membrane"/>
    <property type="evidence" value="ECO:0007669"/>
    <property type="project" value="UniProtKB-SubCell"/>
</dbReference>
<dbReference type="GeneID" id="25077373"/>
<keyword evidence="6" id="KW-0066">ATP synthesis</keyword>
<dbReference type="EMBL" id="KR051001">
    <property type="protein sequence ID" value="AKQ50911.1"/>
    <property type="molecule type" value="Genomic_DNA"/>
</dbReference>
<keyword evidence="2 7" id="KW-0812">Transmembrane</keyword>
<keyword evidence="3 7" id="KW-1133">Transmembrane helix</keyword>
<name>A0A0U2E1K5_ALISA</name>
<keyword evidence="5 7" id="KW-0472">Membrane</keyword>
<evidence type="ECO:0000256" key="2">
    <source>
        <dbReference type="ARBA" id="ARBA00022692"/>
    </source>
</evidence>
<dbReference type="InterPro" id="IPR003319">
    <property type="entry name" value="YMF19-like_N"/>
</dbReference>
<evidence type="ECO:0000256" key="4">
    <source>
        <dbReference type="ARBA" id="ARBA00023128"/>
    </source>
</evidence>
<evidence type="ECO:0000256" key="3">
    <source>
        <dbReference type="ARBA" id="ARBA00022989"/>
    </source>
</evidence>
<geneLocation type="mitochondrion" evidence="9"/>
<organism evidence="9">
    <name type="scientific">Alicia sansibarensis</name>
    <name type="common">Tuberculate night anemone</name>
    <dbReference type="NCBI Taxonomy" id="1326985"/>
    <lineage>
        <taxon>Eukaryota</taxon>
        <taxon>Metazoa</taxon>
        <taxon>Cnidaria</taxon>
        <taxon>Anthozoa</taxon>
        <taxon>Hexacorallia</taxon>
        <taxon>Actiniaria</taxon>
        <taxon>Nynantheae</taxon>
        <taxon>Aliciidae</taxon>
        <taxon>Alicia</taxon>
    </lineage>
</organism>
<evidence type="ECO:0000256" key="1">
    <source>
        <dbReference type="ARBA" id="ARBA00004325"/>
    </source>
</evidence>
<dbReference type="Pfam" id="PF02326">
    <property type="entry name" value="YMF19"/>
    <property type="match status" value="1"/>
</dbReference>
<keyword evidence="4 9" id="KW-0496">Mitochondrion</keyword>
<evidence type="ECO:0000256" key="6">
    <source>
        <dbReference type="ARBA" id="ARBA00023310"/>
    </source>
</evidence>
<dbReference type="RefSeq" id="YP_009159638.1">
    <property type="nucleotide sequence ID" value="NC_027610.1"/>
</dbReference>
<feature type="transmembrane region" description="Helical" evidence="7">
    <location>
        <begin position="12"/>
        <end position="36"/>
    </location>
</feature>
<comment type="subcellular location">
    <subcellularLocation>
        <location evidence="1">Mitochondrion membrane</location>
    </subcellularLocation>
</comment>
<sequence>MMPQLETATYLIQYRWTLITLFLLFAFLVVSVLPAIKTNFLIRRSIRTSWVETLQTSNLNKELVSSWSWTKI</sequence>
<evidence type="ECO:0000256" key="7">
    <source>
        <dbReference type="SAM" id="Phobius"/>
    </source>
</evidence>
<dbReference type="GO" id="GO:0006754">
    <property type="term" value="P:ATP biosynthetic process"/>
    <property type="evidence" value="ECO:0007669"/>
    <property type="project" value="UniProtKB-KW"/>
</dbReference>
<evidence type="ECO:0000313" key="9">
    <source>
        <dbReference type="EMBL" id="AKQ50911.1"/>
    </source>
</evidence>
<evidence type="ECO:0000256" key="5">
    <source>
        <dbReference type="ARBA" id="ARBA00023136"/>
    </source>
</evidence>
<dbReference type="CTD" id="4509"/>
<feature type="domain" description="ATP synthase YMF19-like N-terminal" evidence="8">
    <location>
        <begin position="3"/>
        <end position="60"/>
    </location>
</feature>
<evidence type="ECO:0000259" key="8">
    <source>
        <dbReference type="Pfam" id="PF02326"/>
    </source>
</evidence>
<accession>A0A0U2E1K5</accession>
<dbReference type="AlphaFoldDB" id="A0A0U2E1K5"/>
<protein>
    <submittedName>
        <fullName evidence="9">ATP synthase F0 subunit 8</fullName>
    </submittedName>
</protein>